<evidence type="ECO:0000313" key="2">
    <source>
        <dbReference type="EMBL" id="MDR6586352.1"/>
    </source>
</evidence>
<proteinExistence type="predicted"/>
<dbReference type="Proteomes" id="UP001260715">
    <property type="component" value="Unassembled WGS sequence"/>
</dbReference>
<reference evidence="2 3" key="1">
    <citation type="submission" date="2023-07" db="EMBL/GenBank/DDBJ databases">
        <title>Sorghum-associated microbial communities from plants grown in Nebraska, USA.</title>
        <authorList>
            <person name="Schachtman D."/>
        </authorList>
    </citation>
    <scope>NUCLEOTIDE SEQUENCE [LARGE SCALE GENOMIC DNA]</scope>
    <source>
        <strain evidence="2 3">596</strain>
    </source>
</reference>
<dbReference type="RefSeq" id="WP_310012115.1">
    <property type="nucleotide sequence ID" value="NZ_JAVDSJ010000006.1"/>
</dbReference>
<feature type="region of interest" description="Disordered" evidence="1">
    <location>
        <begin position="870"/>
        <end position="897"/>
    </location>
</feature>
<evidence type="ECO:0000256" key="1">
    <source>
        <dbReference type="SAM" id="MobiDB-lite"/>
    </source>
</evidence>
<comment type="caution">
    <text evidence="2">The sequence shown here is derived from an EMBL/GenBank/DDBJ whole genome shotgun (WGS) entry which is preliminary data.</text>
</comment>
<organism evidence="2 3">
    <name type="scientific">Herbaspirillum frisingense</name>
    <dbReference type="NCBI Taxonomy" id="92645"/>
    <lineage>
        <taxon>Bacteria</taxon>
        <taxon>Pseudomonadati</taxon>
        <taxon>Pseudomonadota</taxon>
        <taxon>Betaproteobacteria</taxon>
        <taxon>Burkholderiales</taxon>
        <taxon>Oxalobacteraceae</taxon>
        <taxon>Herbaspirillum</taxon>
    </lineage>
</organism>
<keyword evidence="3" id="KW-1185">Reference proteome</keyword>
<dbReference type="InterPro" id="IPR027417">
    <property type="entry name" value="P-loop_NTPase"/>
</dbReference>
<protein>
    <recommendedName>
        <fullName evidence="4">ATP-binding protein</fullName>
    </recommendedName>
</protein>
<evidence type="ECO:0000313" key="3">
    <source>
        <dbReference type="Proteomes" id="UP001260715"/>
    </source>
</evidence>
<accession>A0ABU1PLJ0</accession>
<sequence length="1790" mass="202336">MAQSPELAGGAGFTFEGYVAAFYMSALLADARVPGIENRSVRMVSVQQRDFGEPLDDVVVDFEEVGGAGARLSLQVKRSLTISDGKTNTDFRDIMRDSWATLNSQSFRVGNDRYGAAVGEITSVSKERDFRTLCEWARESVTTDHFEQRFAEQGNASEAIRQVRSIVHTVLAEVRNEQITPAEMHRFLAHFVLIRFDFLTEGATSPSEAINRIADCLISDERTKAQLVWAYLVQLARGSAGAAGQFDRPRLVRGISELAKLIGSRSFQGDLQKLHDLAVSYTLLIQDDVGGTKLDRPALEEMLEKESPARFLEVRGLPGSGKSVLLKRAVLRHLDRGSVLFLKAEQLEGLNWIGFARANGISATSLVELLVEIGATGTPILFIDAIDRIATRQQPIVIDILNTIQRNSTLLGNWRVIASLRDTSVELLRNWLGPYTAYLGVQTLEVNLLNDEEADFLARDKPYLRPLLFGTDNVKQIVRRPFFTKILNQSIHSGSGQSDFAPQSEIDLIENWWRRGGYDADPQAAMERQRLLIELARARARNLSQHIANRDLTQISRLGELIDDGIVQHGRAGVSVQFAHDIFFEWAFFYALAEQEHDWMVEIKNCGEPPAVARVVELVAQWEFTNGSNWRQYLAATNVLGVRSQWQRAWLLGPLGNSHFAEHSEQFKTVAFDNDYQFLGKALVWFQAEKTIPNAGILAQKLPNDERQRIADALGQPSDYETWIRFLIFLIKHASKIPKRLYPDVVSIFEVWQNSFANYSNPVSRSLLRLCSQWWVELAKFGRYGDPKSEGDWQQVRERRVFRESLRNLIFRSALSEPELVKDFLQQAATSEISDEIFDGVAAFSLILSKACPIELVDFALRSLKRELPQEKHEKEESAARVERARRSAIQEKPEGKRTKSEKAFLANWYSAINRSRYDLFDWRHLALADDHRTYSPPSPIREPFNALFLNAPEEALRLLRELCNHATTAWRQLHTLSSKNLGVPLPLRIAFPWGTQEFWGTSGTYIWFRSMGAPEVLGSGFMALEDWCFAELERGAEADTLIKKIVFDNTSIAVLGVAAALALHTETTSDVSLALVSSQRLLMADEYRFKQDFQSIANLMGFTGKRDQPHIDAIKRANDRIIRRKYLSLLIPNFMFASDSYRERIQQRIQDFPNSLEFEYSEEENSLDARSQLLSKAAEYDELVQIENYHAYQHPEDAAKIGIVHVSPSAGEAENVSKREEAVRYLRESGLQSWAARYFETGELSGSYTIDAAIAVAKQIDRDIFSPDAVASIDQTRGSALRGALAATAAVVLVCRDTISDASLDWARDVLWTAIKFPIDGDLSSVSTAVVPWHYAISVARGLAADYLYDTARDGTPVALLSLLTHPLEMVSVAAFKEILGLWKKDPRLSWSGIYLAMSMCKVARGKDRDLHPSMLHDIDVMNAKLQEAIQVHDDHEEWSPLPALPDPWIKLEPDVNHINVPRKIVSDEATGEDVHWGHPNEWWHSSLAAKFLLLIPYNEVLKSDGKEQITSFMAASLKWTFMKMSPPWEDSRDRDRSDPEIYEWVRGLGRSLGIVLGEIPLAQARERFLFPVLQLGDTKCWELLAPLTDSLTRKHLYDAPVLSDNVLSLLDECLARFLNAPEFDESGYRRGEMHGIEQRQLLRTFLFVEIEHAGLACRYVNGDWSEISRIVPLVERIIRKAGWSAEVTSEFLTLCERARQHYPVEKFADQILANLRHEKRPLSGWSGTFLTARIAGLVQYFSGASAPMRMELAQKFLAILDILVDMGDRRSAALQLSEAFREIRLTSN</sequence>
<dbReference type="SUPFAM" id="SSF52540">
    <property type="entry name" value="P-loop containing nucleoside triphosphate hydrolases"/>
    <property type="match status" value="1"/>
</dbReference>
<evidence type="ECO:0008006" key="4">
    <source>
        <dbReference type="Google" id="ProtNLM"/>
    </source>
</evidence>
<gene>
    <name evidence="2" type="ORF">J2W50_004576</name>
</gene>
<name>A0ABU1PLJ0_9BURK</name>
<dbReference type="EMBL" id="JAVDSJ010000006">
    <property type="protein sequence ID" value="MDR6586352.1"/>
    <property type="molecule type" value="Genomic_DNA"/>
</dbReference>